<dbReference type="EMBL" id="AIMH01000001">
    <property type="protein sequence ID" value="EJF98840.1"/>
    <property type="molecule type" value="Genomic_DNA"/>
</dbReference>
<gene>
    <name evidence="3" type="ORF">MEI_00007</name>
</gene>
<protein>
    <recommendedName>
        <fullName evidence="5">Toprim domain-containing protein</fullName>
    </recommendedName>
</protein>
<dbReference type="Pfam" id="PF23639">
    <property type="entry name" value="DUF7146"/>
    <property type="match status" value="1"/>
</dbReference>
<dbReference type="Pfam" id="PF13362">
    <property type="entry name" value="Toprim_3"/>
    <property type="match status" value="1"/>
</dbReference>
<comment type="caution">
    <text evidence="3">The sequence shown here is derived from an EMBL/GenBank/DDBJ whole genome shotgun (WGS) entry which is preliminary data.</text>
</comment>
<dbReference type="CDD" id="cd01029">
    <property type="entry name" value="TOPRIM_primases"/>
    <property type="match status" value="1"/>
</dbReference>
<name>A0ABP2QVS2_BARVI</name>
<organism evidence="3 4">
    <name type="scientific">Bartonella vinsonii subsp. arupensis Pm136co</name>
    <dbReference type="NCBI Taxonomy" id="1094561"/>
    <lineage>
        <taxon>Bacteria</taxon>
        <taxon>Pseudomonadati</taxon>
        <taxon>Pseudomonadota</taxon>
        <taxon>Alphaproteobacteria</taxon>
        <taxon>Hyphomicrobiales</taxon>
        <taxon>Bartonellaceae</taxon>
        <taxon>Bartonella</taxon>
    </lineage>
</organism>
<evidence type="ECO:0000313" key="3">
    <source>
        <dbReference type="EMBL" id="EJF98840.1"/>
    </source>
</evidence>
<proteinExistence type="predicted"/>
<reference evidence="3 4" key="1">
    <citation type="submission" date="2012-03" db="EMBL/GenBank/DDBJ databases">
        <title>The Genome Sequence of Bartonella vinsonii subsp. arupensis str. Pm136co.</title>
        <authorList>
            <consortium name="The Broad Institute Genome Sequencing Platform"/>
            <consortium name="The Broad Institute Genome Sequencing Center for Infectious Disease"/>
            <person name="Feldgarden M."/>
            <person name="Kirby J."/>
            <person name="Kosoy M."/>
            <person name="Birtles R."/>
            <person name="Probert W.S."/>
            <person name="Chiaraviglio L."/>
            <person name="Young S.K."/>
            <person name="Zeng Q."/>
            <person name="Gargeya S."/>
            <person name="Fitzgerald M."/>
            <person name="Haas B."/>
            <person name="Abouelleil A."/>
            <person name="Alvarado L."/>
            <person name="Arachchi H.M."/>
            <person name="Berlin A."/>
            <person name="Chapman S.B."/>
            <person name="Gearin G."/>
            <person name="Goldberg J."/>
            <person name="Griggs A."/>
            <person name="Gujja S."/>
            <person name="Hansen M."/>
            <person name="Heiman D."/>
            <person name="Howarth C."/>
            <person name="Larimer J."/>
            <person name="Lui A."/>
            <person name="MacDonald P.J.P."/>
            <person name="McCowen C."/>
            <person name="Montmayeur A."/>
            <person name="Murphy C."/>
            <person name="Neiman D."/>
            <person name="Pearson M."/>
            <person name="Priest M."/>
            <person name="Roberts A."/>
            <person name="Saif S."/>
            <person name="Shea T."/>
            <person name="Sisk P."/>
            <person name="Stolte C."/>
            <person name="Sykes S."/>
            <person name="Wortman J."/>
            <person name="Nusbaum C."/>
            <person name="Birren B."/>
        </authorList>
    </citation>
    <scope>NUCLEOTIDE SEQUENCE [LARGE SCALE GENOMIC DNA]</scope>
    <source>
        <strain evidence="3 4">Pm136co</strain>
    </source>
</reference>
<accession>A0ABP2QVS2</accession>
<keyword evidence="4" id="KW-1185">Reference proteome</keyword>
<dbReference type="InterPro" id="IPR006171">
    <property type="entry name" value="TOPRIM_dom"/>
</dbReference>
<sequence length="297" mass="32590">MHFANVQRITYALRGVWYGAYGLARCPAHDDRSPSLNISNGNNGRLLLHCYAGCSFEEIIQALKNVGLIEKQACFDHKTSCYNRSLSKQVCCEDNKTKQKAERAQKIWKQSQPIKDTLAELYLRKRGITCDLPPNLRFHGKCPHPSGKTLPALVALVEGGGSFAIHRTFLQDNGCKTEQLPAKAMLGSIKGGAVPLSQANHQHLVICEGIETGLSLLSGLLSEPVTLWASLSTSGMKHVRLPHIDKAHLTVAMDGDDAGRKAGFALAARAYSQGFKVFIMQAPEGADFNNFLLNYER</sequence>
<evidence type="ECO:0000313" key="4">
    <source>
        <dbReference type="Proteomes" id="UP000008948"/>
    </source>
</evidence>
<feature type="domain" description="DUF7146" evidence="2">
    <location>
        <begin position="99"/>
        <end position="195"/>
    </location>
</feature>
<evidence type="ECO:0008006" key="5">
    <source>
        <dbReference type="Google" id="ProtNLM"/>
    </source>
</evidence>
<feature type="domain" description="Toprim" evidence="1">
    <location>
        <begin position="204"/>
        <end position="293"/>
    </location>
</feature>
<evidence type="ECO:0000259" key="1">
    <source>
        <dbReference type="Pfam" id="PF13362"/>
    </source>
</evidence>
<dbReference type="SUPFAM" id="SSF56731">
    <property type="entry name" value="DNA primase core"/>
    <property type="match status" value="1"/>
</dbReference>
<dbReference type="Gene3D" id="3.40.1360.10">
    <property type="match status" value="1"/>
</dbReference>
<dbReference type="Proteomes" id="UP000008948">
    <property type="component" value="Unassembled WGS sequence"/>
</dbReference>
<dbReference type="InterPro" id="IPR055570">
    <property type="entry name" value="DUF7146"/>
</dbReference>
<dbReference type="InterPro" id="IPR034154">
    <property type="entry name" value="TOPRIM_DnaG/twinkle"/>
</dbReference>
<evidence type="ECO:0000259" key="2">
    <source>
        <dbReference type="Pfam" id="PF23639"/>
    </source>
</evidence>
<dbReference type="RefSeq" id="WP_004865098.1">
    <property type="nucleotide sequence ID" value="NZ_JH725043.1"/>
</dbReference>